<dbReference type="InterPro" id="IPR025105">
    <property type="entry name" value="DUF4010"/>
</dbReference>
<keyword evidence="1" id="KW-1133">Transmembrane helix</keyword>
<reference evidence="5" key="1">
    <citation type="journal article" date="2019" name="Int. J. Syst. Evol. Microbiol.">
        <title>The Global Catalogue of Microorganisms (GCM) 10K type strain sequencing project: providing services to taxonomists for standard genome sequencing and annotation.</title>
        <authorList>
            <consortium name="The Broad Institute Genomics Platform"/>
            <consortium name="The Broad Institute Genome Sequencing Center for Infectious Disease"/>
            <person name="Wu L."/>
            <person name="Ma J."/>
        </authorList>
    </citation>
    <scope>NUCLEOTIDE SEQUENCE [LARGE SCALE GENOMIC DNA]</scope>
    <source>
        <strain evidence="5">KCTC 42182</strain>
    </source>
</reference>
<keyword evidence="5" id="KW-1185">Reference proteome</keyword>
<feature type="transmembrane region" description="Helical" evidence="1">
    <location>
        <begin position="6"/>
        <end position="26"/>
    </location>
</feature>
<feature type="transmembrane region" description="Helical" evidence="1">
    <location>
        <begin position="47"/>
        <end position="80"/>
    </location>
</feature>
<feature type="domain" description="DUF4010" evidence="3">
    <location>
        <begin position="180"/>
        <end position="387"/>
    </location>
</feature>
<feature type="domain" description="MgtC/SapB/SrpB/YhiD N-terminal" evidence="2">
    <location>
        <begin position="17"/>
        <end position="131"/>
    </location>
</feature>
<evidence type="ECO:0000259" key="2">
    <source>
        <dbReference type="Pfam" id="PF02308"/>
    </source>
</evidence>
<proteinExistence type="predicted"/>
<evidence type="ECO:0000259" key="3">
    <source>
        <dbReference type="Pfam" id="PF13194"/>
    </source>
</evidence>
<evidence type="ECO:0000313" key="5">
    <source>
        <dbReference type="Proteomes" id="UP001595711"/>
    </source>
</evidence>
<dbReference type="PANTHER" id="PTHR39084:SF1">
    <property type="entry name" value="DUF4010 DOMAIN-CONTAINING PROTEIN"/>
    <property type="match status" value="1"/>
</dbReference>
<sequence>MPQFDAPQVYASLAGFAVALGIGLLIGAERERRNTEPGTAGIRSFSVAALAGAVGFALGGMVLLAVVAGGCAALAVAAYLRGPRERPGMTTGVTLILTALLGGLAVEAPVPAAALGVTVAVLLAARTPLHRFVRQVLTEDELRDGLTFAAATLVILPLLPDQAVGPFDVLNPRRIWIVVILVMAIGGTGHIAVRALGARFGLPLAGFAGGFVSSTATIGAMGAKAAKAPELLATASAGAILSTVATVIQLALLIGATSLAALEALALPLGGAAVAAIGYGAAFTLPVLRRPPESEPPPGRPFRPATALLFALMLAAILFASAALQAWLGEAGLLLATFLSGFADTHAPAISAAALAGSGHMAPQGAVLPVLAAFSSNTVSKIAFAAAGGGRAFALRVVPGLLLVAAGAWAGWLLESVL</sequence>
<feature type="transmembrane region" description="Helical" evidence="1">
    <location>
        <begin position="231"/>
        <end position="253"/>
    </location>
</feature>
<comment type="caution">
    <text evidence="4">The sequence shown here is derived from an EMBL/GenBank/DDBJ whole genome shotgun (WGS) entry which is preliminary data.</text>
</comment>
<name>A0ABV7VLK5_9PROT</name>
<dbReference type="PANTHER" id="PTHR39084">
    <property type="entry name" value="MEMBRANE PROTEIN-RELATED"/>
    <property type="match status" value="1"/>
</dbReference>
<feature type="transmembrane region" description="Helical" evidence="1">
    <location>
        <begin position="265"/>
        <end position="285"/>
    </location>
</feature>
<dbReference type="Pfam" id="PF13194">
    <property type="entry name" value="DUF4010"/>
    <property type="match status" value="1"/>
</dbReference>
<feature type="transmembrane region" description="Helical" evidence="1">
    <location>
        <begin position="331"/>
        <end position="354"/>
    </location>
</feature>
<keyword evidence="1" id="KW-0472">Membrane</keyword>
<gene>
    <name evidence="4" type="ORF">ACFOOQ_15730</name>
</gene>
<evidence type="ECO:0000256" key="1">
    <source>
        <dbReference type="SAM" id="Phobius"/>
    </source>
</evidence>
<feature type="transmembrane region" description="Helical" evidence="1">
    <location>
        <begin position="305"/>
        <end position="324"/>
    </location>
</feature>
<feature type="transmembrane region" description="Helical" evidence="1">
    <location>
        <begin position="200"/>
        <end position="219"/>
    </location>
</feature>
<evidence type="ECO:0000313" key="4">
    <source>
        <dbReference type="EMBL" id="MFC3677008.1"/>
    </source>
</evidence>
<feature type="transmembrane region" description="Helical" evidence="1">
    <location>
        <begin position="146"/>
        <end position="163"/>
    </location>
</feature>
<accession>A0ABV7VLK5</accession>
<feature type="transmembrane region" description="Helical" evidence="1">
    <location>
        <begin position="92"/>
        <end position="125"/>
    </location>
</feature>
<feature type="transmembrane region" description="Helical" evidence="1">
    <location>
        <begin position="393"/>
        <end position="414"/>
    </location>
</feature>
<dbReference type="Proteomes" id="UP001595711">
    <property type="component" value="Unassembled WGS sequence"/>
</dbReference>
<protein>
    <submittedName>
        <fullName evidence="4">MgtC/SapB family protein</fullName>
    </submittedName>
</protein>
<dbReference type="InterPro" id="IPR049177">
    <property type="entry name" value="MgtC_SapB_SrpB_YhiD_N"/>
</dbReference>
<dbReference type="Pfam" id="PF02308">
    <property type="entry name" value="MgtC"/>
    <property type="match status" value="1"/>
</dbReference>
<feature type="transmembrane region" description="Helical" evidence="1">
    <location>
        <begin position="175"/>
        <end position="193"/>
    </location>
</feature>
<organism evidence="4 5">
    <name type="scientific">Ferrovibrio xuzhouensis</name>
    <dbReference type="NCBI Taxonomy" id="1576914"/>
    <lineage>
        <taxon>Bacteria</taxon>
        <taxon>Pseudomonadati</taxon>
        <taxon>Pseudomonadota</taxon>
        <taxon>Alphaproteobacteria</taxon>
        <taxon>Rhodospirillales</taxon>
        <taxon>Rhodospirillaceae</taxon>
        <taxon>Ferrovibrio</taxon>
    </lineage>
</organism>
<keyword evidence="1" id="KW-0812">Transmembrane</keyword>
<dbReference type="RefSeq" id="WP_379728378.1">
    <property type="nucleotide sequence ID" value="NZ_JBHRYJ010000003.1"/>
</dbReference>
<dbReference type="EMBL" id="JBHRYJ010000003">
    <property type="protein sequence ID" value="MFC3677008.1"/>
    <property type="molecule type" value="Genomic_DNA"/>
</dbReference>
<feature type="transmembrane region" description="Helical" evidence="1">
    <location>
        <begin position="366"/>
        <end position="386"/>
    </location>
</feature>